<dbReference type="GO" id="GO:0015226">
    <property type="term" value="F:carnitine transmembrane transporter activity"/>
    <property type="evidence" value="ECO:0007669"/>
    <property type="project" value="TreeGrafter"/>
</dbReference>
<evidence type="ECO:0000256" key="2">
    <source>
        <dbReference type="ARBA" id="ARBA00022448"/>
    </source>
</evidence>
<keyword evidence="5" id="KW-1133">Transmembrane helix</keyword>
<organism evidence="7 8">
    <name type="scientific">Planifilum fimeticola</name>
    <dbReference type="NCBI Taxonomy" id="201975"/>
    <lineage>
        <taxon>Bacteria</taxon>
        <taxon>Bacillati</taxon>
        <taxon>Bacillota</taxon>
        <taxon>Bacilli</taxon>
        <taxon>Bacillales</taxon>
        <taxon>Thermoactinomycetaceae</taxon>
        <taxon>Planifilum</taxon>
    </lineage>
</organism>
<dbReference type="EMBL" id="PVNE01000021">
    <property type="protein sequence ID" value="PRX39733.1"/>
    <property type="molecule type" value="Genomic_DNA"/>
</dbReference>
<dbReference type="Proteomes" id="UP000237797">
    <property type="component" value="Unassembled WGS sequence"/>
</dbReference>
<dbReference type="GO" id="GO:0005275">
    <property type="term" value="F:amine transmembrane transporter activity"/>
    <property type="evidence" value="ECO:0007669"/>
    <property type="project" value="TreeGrafter"/>
</dbReference>
<proteinExistence type="predicted"/>
<dbReference type="Gene3D" id="3.40.190.10">
    <property type="entry name" value="Periplasmic binding protein-like II"/>
    <property type="match status" value="1"/>
</dbReference>
<reference evidence="7 8" key="1">
    <citation type="submission" date="2018-03" db="EMBL/GenBank/DDBJ databases">
        <title>Genomic Encyclopedia of Archaeal and Bacterial Type Strains, Phase II (KMG-II): from individual species to whole genera.</title>
        <authorList>
            <person name="Goeker M."/>
        </authorList>
    </citation>
    <scope>NUCLEOTIDE SEQUENCE [LARGE SCALE GENOMIC DNA]</scope>
    <source>
        <strain evidence="7 8">DSM 44946</strain>
    </source>
</reference>
<dbReference type="GO" id="GO:0043190">
    <property type="term" value="C:ATP-binding cassette (ABC) transporter complex"/>
    <property type="evidence" value="ECO:0007669"/>
    <property type="project" value="InterPro"/>
</dbReference>
<dbReference type="OrthoDB" id="9787902at2"/>
<dbReference type="Gene3D" id="3.40.190.100">
    <property type="entry name" value="Glycine betaine-binding periplasmic protein, domain 2"/>
    <property type="match status" value="1"/>
</dbReference>
<dbReference type="PANTHER" id="PTHR47737">
    <property type="entry name" value="GLYCINE BETAINE/PROLINE BETAINE TRANSPORT SYSTEM PERMEASE PROTEIN PROW"/>
    <property type="match status" value="1"/>
</dbReference>
<protein>
    <submittedName>
        <fullName evidence="7">Glycine betaine/proline transport system substrate-binding protein</fullName>
    </submittedName>
</protein>
<dbReference type="SUPFAM" id="SSF53850">
    <property type="entry name" value="Periplasmic binding protein-like II"/>
    <property type="match status" value="1"/>
</dbReference>
<evidence type="ECO:0000256" key="5">
    <source>
        <dbReference type="SAM" id="Phobius"/>
    </source>
</evidence>
<feature type="transmembrane region" description="Helical" evidence="5">
    <location>
        <begin position="7"/>
        <end position="26"/>
    </location>
</feature>
<keyword evidence="5" id="KW-0812">Transmembrane</keyword>
<keyword evidence="2" id="KW-0813">Transport</keyword>
<dbReference type="InterPro" id="IPR007210">
    <property type="entry name" value="ABC_Gly_betaine_transp_sub-bd"/>
</dbReference>
<gene>
    <name evidence="7" type="ORF">CLV97_12161</name>
</gene>
<dbReference type="Pfam" id="PF04069">
    <property type="entry name" value="OpuAC"/>
    <property type="match status" value="1"/>
</dbReference>
<feature type="domain" description="ABC-type glycine betaine transport system substrate-binding" evidence="6">
    <location>
        <begin position="36"/>
        <end position="283"/>
    </location>
</feature>
<sequence length="293" mass="34131">MSEAKQYVIFVVIAALVLGFDMWGGIEGEQAEEKGQIKIAHNNYVENIAVSHLWKQILEEKGYRVELVQTEKAPLWAGLAGGSADMAVEVWLPHTDKAYYEKYKDQVELHQPWYEGTALGLVVPEYVEEVETISDLNKHKELFRRGDQPAIVGIDSGASLMMLTEKAIQTYSLDYELIESSEPVMLSELDKAYKKKEPVVVTLWNPHWVFNKYKLKYLKDPEKVYGEPDTIYYVTRKGFKQEHPEVIKWMNRWEMDDNTLGELMKNMEDTDNPEQAVRQWLEKHRDLVNEWVE</sequence>
<dbReference type="GO" id="GO:0015871">
    <property type="term" value="P:choline transport"/>
    <property type="evidence" value="ECO:0007669"/>
    <property type="project" value="TreeGrafter"/>
</dbReference>
<keyword evidence="4 5" id="KW-0472">Membrane</keyword>
<evidence type="ECO:0000256" key="4">
    <source>
        <dbReference type="ARBA" id="ARBA00023136"/>
    </source>
</evidence>
<evidence type="ECO:0000256" key="1">
    <source>
        <dbReference type="ARBA" id="ARBA00004236"/>
    </source>
</evidence>
<name>A0A2T0LCK1_9BACL</name>
<comment type="caution">
    <text evidence="7">The sequence shown here is derived from an EMBL/GenBank/DDBJ whole genome shotgun (WGS) entry which is preliminary data.</text>
</comment>
<dbReference type="PANTHER" id="PTHR47737:SF1">
    <property type="entry name" value="GLYCINE BETAINE_PROLINE BETAINE TRANSPORT SYSTEM PERMEASE PROTEIN PROW"/>
    <property type="match status" value="1"/>
</dbReference>
<evidence type="ECO:0000259" key="6">
    <source>
        <dbReference type="Pfam" id="PF04069"/>
    </source>
</evidence>
<evidence type="ECO:0000256" key="3">
    <source>
        <dbReference type="ARBA" id="ARBA00022475"/>
    </source>
</evidence>
<dbReference type="RefSeq" id="WP_106345905.1">
    <property type="nucleotide sequence ID" value="NZ_PVNE01000021.1"/>
</dbReference>
<keyword evidence="3" id="KW-1003">Cell membrane</keyword>
<accession>A0A2T0LCK1</accession>
<keyword evidence="8" id="KW-1185">Reference proteome</keyword>
<dbReference type="CDD" id="cd13639">
    <property type="entry name" value="PBP2_OpuAC_like"/>
    <property type="match status" value="1"/>
</dbReference>
<comment type="subcellular location">
    <subcellularLocation>
        <location evidence="1">Cell membrane</location>
    </subcellularLocation>
</comment>
<dbReference type="GO" id="GO:0031460">
    <property type="term" value="P:glycine betaine transport"/>
    <property type="evidence" value="ECO:0007669"/>
    <property type="project" value="TreeGrafter"/>
</dbReference>
<evidence type="ECO:0000313" key="7">
    <source>
        <dbReference type="EMBL" id="PRX39733.1"/>
    </source>
</evidence>
<evidence type="ECO:0000313" key="8">
    <source>
        <dbReference type="Proteomes" id="UP000237797"/>
    </source>
</evidence>
<dbReference type="AlphaFoldDB" id="A0A2T0LCK1"/>